<name>A0A916X235_9MICO</name>
<dbReference type="PANTHER" id="PTHR35908">
    <property type="entry name" value="HYPOTHETICAL FUSION PROTEIN"/>
    <property type="match status" value="1"/>
</dbReference>
<dbReference type="Pfam" id="PF18029">
    <property type="entry name" value="Glyoxalase_6"/>
    <property type="match status" value="1"/>
</dbReference>
<dbReference type="SUPFAM" id="SSF54593">
    <property type="entry name" value="Glyoxalase/Bleomycin resistance protein/Dihydroxybiphenyl dioxygenase"/>
    <property type="match status" value="1"/>
</dbReference>
<evidence type="ECO:0000313" key="2">
    <source>
        <dbReference type="EMBL" id="GGB47885.1"/>
    </source>
</evidence>
<dbReference type="InterPro" id="IPR029068">
    <property type="entry name" value="Glyas_Bleomycin-R_OHBP_Dase"/>
</dbReference>
<dbReference type="InterPro" id="IPR041581">
    <property type="entry name" value="Glyoxalase_6"/>
</dbReference>
<dbReference type="RefSeq" id="WP_188839221.1">
    <property type="nucleotide sequence ID" value="NZ_BMHI01000009.1"/>
</dbReference>
<dbReference type="PROSITE" id="PS51819">
    <property type="entry name" value="VOC"/>
    <property type="match status" value="1"/>
</dbReference>
<reference evidence="2" key="1">
    <citation type="journal article" date="2014" name="Int. J. Syst. Evol. Microbiol.">
        <title>Complete genome sequence of Corynebacterium casei LMG S-19264T (=DSM 44701T), isolated from a smear-ripened cheese.</title>
        <authorList>
            <consortium name="US DOE Joint Genome Institute (JGI-PGF)"/>
            <person name="Walter F."/>
            <person name="Albersmeier A."/>
            <person name="Kalinowski J."/>
            <person name="Ruckert C."/>
        </authorList>
    </citation>
    <scope>NUCLEOTIDE SEQUENCE</scope>
    <source>
        <strain evidence="2">CGMCC 1.15085</strain>
    </source>
</reference>
<feature type="domain" description="VOC" evidence="1">
    <location>
        <begin position="6"/>
        <end position="119"/>
    </location>
</feature>
<comment type="caution">
    <text evidence="2">The sequence shown here is derived from an EMBL/GenBank/DDBJ whole genome shotgun (WGS) entry which is preliminary data.</text>
</comment>
<evidence type="ECO:0000259" key="1">
    <source>
        <dbReference type="PROSITE" id="PS51819"/>
    </source>
</evidence>
<dbReference type="EMBL" id="BMHI01000009">
    <property type="protein sequence ID" value="GGB47885.1"/>
    <property type="molecule type" value="Genomic_DNA"/>
</dbReference>
<dbReference type="AlphaFoldDB" id="A0A916X235"/>
<evidence type="ECO:0000313" key="3">
    <source>
        <dbReference type="Proteomes" id="UP000636793"/>
    </source>
</evidence>
<dbReference type="InterPro" id="IPR037523">
    <property type="entry name" value="VOC_core"/>
</dbReference>
<keyword evidence="3" id="KW-1185">Reference proteome</keyword>
<reference evidence="2" key="2">
    <citation type="submission" date="2020-09" db="EMBL/GenBank/DDBJ databases">
        <authorList>
            <person name="Sun Q."/>
            <person name="Zhou Y."/>
        </authorList>
    </citation>
    <scope>NUCLEOTIDE SEQUENCE</scope>
    <source>
        <strain evidence="2">CGMCC 1.15085</strain>
    </source>
</reference>
<dbReference type="Proteomes" id="UP000636793">
    <property type="component" value="Unassembled WGS sequence"/>
</dbReference>
<dbReference type="PANTHER" id="PTHR35908:SF1">
    <property type="entry name" value="CONSERVED PROTEIN"/>
    <property type="match status" value="1"/>
</dbReference>
<gene>
    <name evidence="2" type="ORF">GCM10011492_43870</name>
</gene>
<sequence>MSDTIRLTGTTVDAPDALALARFYAEITGGEVVGDARWAAVTGPNGEVAFQQAPDYRAPEWPDGAIPMQLHLDFLVDDLEATGARVLAAGAKRLDHQPNADHCIVYADPAGHPFCLSMWDSDDAIAGVRNA</sequence>
<organism evidence="2 3">
    <name type="scientific">Flexivirga endophytica</name>
    <dbReference type="NCBI Taxonomy" id="1849103"/>
    <lineage>
        <taxon>Bacteria</taxon>
        <taxon>Bacillati</taxon>
        <taxon>Actinomycetota</taxon>
        <taxon>Actinomycetes</taxon>
        <taxon>Micrococcales</taxon>
        <taxon>Dermacoccaceae</taxon>
        <taxon>Flexivirga</taxon>
    </lineage>
</organism>
<accession>A0A916X235</accession>
<dbReference type="CDD" id="cd06587">
    <property type="entry name" value="VOC"/>
    <property type="match status" value="1"/>
</dbReference>
<proteinExistence type="predicted"/>
<protein>
    <recommendedName>
        <fullName evidence="1">VOC domain-containing protein</fullName>
    </recommendedName>
</protein>
<dbReference type="Gene3D" id="3.10.180.10">
    <property type="entry name" value="2,3-Dihydroxybiphenyl 1,2-Dioxygenase, domain 1"/>
    <property type="match status" value="1"/>
</dbReference>